<sequence length="493" mass="54610">MQLSPVRAQDSAEPPSLKNGGELGGTETKADAGEEARKEAERQDKQIRQTISYGIDSDLVTVIQTLLREAPRMASDDDDILWIEKTPYNDDIYRRIKKGYSSSDLQTKAIHFFMQQKWLGAEPYVIEIVDRSFGKDNVDDNLVLAALAYLQRLEVKGSEKEVMSLLSDENPQVVERSLTALGKIGSGAAAAKILEMLKDEDNSFLEFTDREREVLRVAGIAAMGSLVYEAAAEYLLAILEDAKNEEPEYSNAEWGASAKALGRMARVEAVGLVLEQFQNGGTQERYQAVIALSSFPPQAEFEDIILQGLQEAYWKTREEAAKTAGELTLRSAIPGLVYKVSKDSVVGVRRAAIKALRQMGDSGNSALRGLMEDPDARETPRLDVLRILIKARDENAIGILHQLLSDSDNQFKLSRTGIFRVAGNDPWSMLDFVYREMLSGGDQRTRRDALRAIGRARMKSLQDIVEELAENGEDSVIRRAAKATLTALSSKDS</sequence>
<dbReference type="Proteomes" id="UP001228690">
    <property type="component" value="Chromosome"/>
</dbReference>
<dbReference type="PANTHER" id="PTHR12697">
    <property type="entry name" value="PBS LYASE HEAT-LIKE PROTEIN"/>
    <property type="match status" value="1"/>
</dbReference>
<proteinExistence type="predicted"/>
<dbReference type="SMART" id="SM00567">
    <property type="entry name" value="EZ_HEAT"/>
    <property type="match status" value="4"/>
</dbReference>
<dbReference type="InterPro" id="IPR004155">
    <property type="entry name" value="PBS_lyase_HEAT"/>
</dbReference>
<feature type="compositionally biased region" description="Basic and acidic residues" evidence="1">
    <location>
        <begin position="28"/>
        <end position="45"/>
    </location>
</feature>
<dbReference type="SUPFAM" id="SSF48371">
    <property type="entry name" value="ARM repeat"/>
    <property type="match status" value="2"/>
</dbReference>
<dbReference type="InterPro" id="IPR011989">
    <property type="entry name" value="ARM-like"/>
</dbReference>
<gene>
    <name evidence="2" type="ORF">P0082_12315</name>
</gene>
<evidence type="ECO:0000256" key="1">
    <source>
        <dbReference type="SAM" id="MobiDB-lite"/>
    </source>
</evidence>
<dbReference type="EMBL" id="CP123443">
    <property type="protein sequence ID" value="WGK69241.1"/>
    <property type="molecule type" value="Genomic_DNA"/>
</dbReference>
<name>A0ABY8MH11_9SPIO</name>
<dbReference type="Pfam" id="PF13646">
    <property type="entry name" value="HEAT_2"/>
    <property type="match status" value="2"/>
</dbReference>
<organism evidence="2 3">
    <name type="scientific">Candidatus Haliotispira prima</name>
    <dbReference type="NCBI Taxonomy" id="3034016"/>
    <lineage>
        <taxon>Bacteria</taxon>
        <taxon>Pseudomonadati</taxon>
        <taxon>Spirochaetota</taxon>
        <taxon>Spirochaetia</taxon>
        <taxon>Spirochaetales</taxon>
        <taxon>Spirochaetaceae</taxon>
        <taxon>Candidatus Haliotispira</taxon>
    </lineage>
</organism>
<dbReference type="Gene3D" id="1.25.10.10">
    <property type="entry name" value="Leucine-rich Repeat Variant"/>
    <property type="match status" value="2"/>
</dbReference>
<keyword evidence="3" id="KW-1185">Reference proteome</keyword>
<reference evidence="2 3" key="1">
    <citation type="submission" date="2023-04" db="EMBL/GenBank/DDBJ databases">
        <title>Spirochaete genome identified in red abalone sample constitutes a novel genus.</title>
        <authorList>
            <person name="Sharma S.P."/>
            <person name="Purcell C.M."/>
            <person name="Hyde J.R."/>
            <person name="Severin A.J."/>
        </authorList>
    </citation>
    <scope>NUCLEOTIDE SEQUENCE [LARGE SCALE GENOMIC DNA]</scope>
    <source>
        <strain evidence="2 3">SP-2023</strain>
    </source>
</reference>
<dbReference type="RefSeq" id="WP_326927429.1">
    <property type="nucleotide sequence ID" value="NZ_CP123443.1"/>
</dbReference>
<feature type="region of interest" description="Disordered" evidence="1">
    <location>
        <begin position="1"/>
        <end position="45"/>
    </location>
</feature>
<protein>
    <submittedName>
        <fullName evidence="2">HEAT repeat domain-containing protein</fullName>
    </submittedName>
</protein>
<accession>A0ABY8MH11</accession>
<evidence type="ECO:0000313" key="2">
    <source>
        <dbReference type="EMBL" id="WGK69241.1"/>
    </source>
</evidence>
<dbReference type="InterPro" id="IPR016024">
    <property type="entry name" value="ARM-type_fold"/>
</dbReference>
<dbReference type="PANTHER" id="PTHR12697:SF38">
    <property type="entry name" value="PBS LYASE HEAT DOMAIN PROTEIN REPEAT-CONTAINING PROTEIN"/>
    <property type="match status" value="1"/>
</dbReference>
<evidence type="ECO:0000313" key="3">
    <source>
        <dbReference type="Proteomes" id="UP001228690"/>
    </source>
</evidence>